<evidence type="ECO:0000313" key="1">
    <source>
        <dbReference type="Proteomes" id="UP000887565"/>
    </source>
</evidence>
<organism evidence="1 2">
    <name type="scientific">Romanomermis culicivorax</name>
    <name type="common">Nematode worm</name>
    <dbReference type="NCBI Taxonomy" id="13658"/>
    <lineage>
        <taxon>Eukaryota</taxon>
        <taxon>Metazoa</taxon>
        <taxon>Ecdysozoa</taxon>
        <taxon>Nematoda</taxon>
        <taxon>Enoplea</taxon>
        <taxon>Dorylaimia</taxon>
        <taxon>Mermithida</taxon>
        <taxon>Mermithoidea</taxon>
        <taxon>Mermithidae</taxon>
        <taxon>Romanomermis</taxon>
    </lineage>
</organism>
<dbReference type="WBParaSite" id="nRc.2.0.1.t45545-RA">
    <property type="protein sequence ID" value="nRc.2.0.1.t45545-RA"/>
    <property type="gene ID" value="nRc.2.0.1.g45545"/>
</dbReference>
<proteinExistence type="predicted"/>
<evidence type="ECO:0000313" key="2">
    <source>
        <dbReference type="WBParaSite" id="nRc.2.0.1.t45545-RA"/>
    </source>
</evidence>
<dbReference type="Proteomes" id="UP000887565">
    <property type="component" value="Unplaced"/>
</dbReference>
<reference evidence="2" key="1">
    <citation type="submission" date="2022-11" db="UniProtKB">
        <authorList>
            <consortium name="WormBaseParasite"/>
        </authorList>
    </citation>
    <scope>IDENTIFICATION</scope>
</reference>
<keyword evidence="1" id="KW-1185">Reference proteome</keyword>
<name>A0A915L727_ROMCU</name>
<protein>
    <submittedName>
        <fullName evidence="2">Uncharacterized protein</fullName>
    </submittedName>
</protein>
<sequence>MQQQSHERNLITVLRARTYCNNIRNQLEFDEISLAVPLPSVITQISHHRLKYFKLRNDFPIYNIPIYEKFGNVLAPTAPKMVHKSNFNTISWTLVANEMKKKIQRHPMRRPTEEC</sequence>
<accession>A0A915L727</accession>
<dbReference type="AlphaFoldDB" id="A0A915L727"/>